<evidence type="ECO:0008006" key="3">
    <source>
        <dbReference type="Google" id="ProtNLM"/>
    </source>
</evidence>
<sequence length="89" mass="9896">QVIKALTHFFAKRKESYRFMCLAPTGSAAALIGGSTYHSMLGFRSKDASESLASLMQVRAKLQNVEYIFVDEISMVDCSSLYKICAKMC</sequence>
<dbReference type="Proteomes" id="UP000313359">
    <property type="component" value="Unassembled WGS sequence"/>
</dbReference>
<feature type="non-terminal residue" evidence="1">
    <location>
        <position position="1"/>
    </location>
</feature>
<dbReference type="AlphaFoldDB" id="A0A5C2SL62"/>
<dbReference type="InterPro" id="IPR027417">
    <property type="entry name" value="P-loop_NTPase"/>
</dbReference>
<evidence type="ECO:0000313" key="1">
    <source>
        <dbReference type="EMBL" id="RPD64014.1"/>
    </source>
</evidence>
<dbReference type="SUPFAM" id="SSF52540">
    <property type="entry name" value="P-loop containing nucleoside triphosphate hydrolases"/>
    <property type="match status" value="1"/>
</dbReference>
<reference evidence="1" key="1">
    <citation type="journal article" date="2018" name="Genome Biol. Evol.">
        <title>Genomics and development of Lentinus tigrinus, a white-rot wood-decaying mushroom with dimorphic fruiting bodies.</title>
        <authorList>
            <person name="Wu B."/>
            <person name="Xu Z."/>
            <person name="Knudson A."/>
            <person name="Carlson A."/>
            <person name="Chen N."/>
            <person name="Kovaka S."/>
            <person name="LaButti K."/>
            <person name="Lipzen A."/>
            <person name="Pennachio C."/>
            <person name="Riley R."/>
            <person name="Schakwitz W."/>
            <person name="Umezawa K."/>
            <person name="Ohm R.A."/>
            <person name="Grigoriev I.V."/>
            <person name="Nagy L.G."/>
            <person name="Gibbons J."/>
            <person name="Hibbett D."/>
        </authorList>
    </citation>
    <scope>NUCLEOTIDE SEQUENCE [LARGE SCALE GENOMIC DNA]</scope>
    <source>
        <strain evidence="1">ALCF2SS1-6</strain>
    </source>
</reference>
<evidence type="ECO:0000313" key="2">
    <source>
        <dbReference type="Proteomes" id="UP000313359"/>
    </source>
</evidence>
<dbReference type="PANTHER" id="PTHR47642">
    <property type="entry name" value="ATP-DEPENDENT DNA HELICASE"/>
    <property type="match status" value="1"/>
</dbReference>
<dbReference type="Gene3D" id="3.40.50.300">
    <property type="entry name" value="P-loop containing nucleotide triphosphate hydrolases"/>
    <property type="match status" value="1"/>
</dbReference>
<proteinExistence type="predicted"/>
<dbReference type="PANTHER" id="PTHR47642:SF5">
    <property type="entry name" value="ATP-DEPENDENT DNA HELICASE"/>
    <property type="match status" value="1"/>
</dbReference>
<name>A0A5C2SL62_9APHY</name>
<organism evidence="1 2">
    <name type="scientific">Lentinus tigrinus ALCF2SS1-6</name>
    <dbReference type="NCBI Taxonomy" id="1328759"/>
    <lineage>
        <taxon>Eukaryota</taxon>
        <taxon>Fungi</taxon>
        <taxon>Dikarya</taxon>
        <taxon>Basidiomycota</taxon>
        <taxon>Agaricomycotina</taxon>
        <taxon>Agaricomycetes</taxon>
        <taxon>Polyporales</taxon>
        <taxon>Polyporaceae</taxon>
        <taxon>Lentinus</taxon>
    </lineage>
</organism>
<gene>
    <name evidence="1" type="ORF">L227DRAFT_487777</name>
</gene>
<accession>A0A5C2SL62</accession>
<dbReference type="OrthoDB" id="432234at2759"/>
<keyword evidence="2" id="KW-1185">Reference proteome</keyword>
<feature type="non-terminal residue" evidence="1">
    <location>
        <position position="89"/>
    </location>
</feature>
<protein>
    <recommendedName>
        <fullName evidence="3">ATP-dependent DNA helicase</fullName>
    </recommendedName>
</protein>
<dbReference type="InterPro" id="IPR051055">
    <property type="entry name" value="PIF1_helicase"/>
</dbReference>
<dbReference type="Pfam" id="PF13245">
    <property type="entry name" value="AAA_19"/>
    <property type="match status" value="1"/>
</dbReference>
<dbReference type="EMBL" id="ML122255">
    <property type="protein sequence ID" value="RPD64014.1"/>
    <property type="molecule type" value="Genomic_DNA"/>
</dbReference>